<keyword evidence="2" id="KW-1185">Reference proteome</keyword>
<comment type="caution">
    <text evidence="1">The sequence shown here is derived from an EMBL/GenBank/DDBJ whole genome shotgun (WGS) entry which is preliminary data.</text>
</comment>
<sequence>MTGELLTKVYSDECGYFSVFKCAALFFELNTKHWVVGRSSAAHENKVIMRGLLWDLSILSYDGWCKTLAKCKLDPPFRLFVHHAAI</sequence>
<dbReference type="EMBL" id="JAIWYP010000003">
    <property type="protein sequence ID" value="KAH3851189.1"/>
    <property type="molecule type" value="Genomic_DNA"/>
</dbReference>
<proteinExistence type="predicted"/>
<name>A0A9D4R177_DREPO</name>
<evidence type="ECO:0000313" key="1">
    <source>
        <dbReference type="EMBL" id="KAH3851189.1"/>
    </source>
</evidence>
<protein>
    <submittedName>
        <fullName evidence="1">Uncharacterized protein</fullName>
    </submittedName>
</protein>
<reference evidence="1" key="1">
    <citation type="journal article" date="2019" name="bioRxiv">
        <title>The Genome of the Zebra Mussel, Dreissena polymorpha: A Resource for Invasive Species Research.</title>
        <authorList>
            <person name="McCartney M.A."/>
            <person name="Auch B."/>
            <person name="Kono T."/>
            <person name="Mallez S."/>
            <person name="Zhang Y."/>
            <person name="Obille A."/>
            <person name="Becker A."/>
            <person name="Abrahante J.E."/>
            <person name="Garbe J."/>
            <person name="Badalamenti J.P."/>
            <person name="Herman A."/>
            <person name="Mangelson H."/>
            <person name="Liachko I."/>
            <person name="Sullivan S."/>
            <person name="Sone E.D."/>
            <person name="Koren S."/>
            <person name="Silverstein K.A.T."/>
            <person name="Beckman K.B."/>
            <person name="Gohl D.M."/>
        </authorList>
    </citation>
    <scope>NUCLEOTIDE SEQUENCE</scope>
    <source>
        <strain evidence="1">Duluth1</strain>
        <tissue evidence="1">Whole animal</tissue>
    </source>
</reference>
<dbReference type="Proteomes" id="UP000828390">
    <property type="component" value="Unassembled WGS sequence"/>
</dbReference>
<evidence type="ECO:0000313" key="2">
    <source>
        <dbReference type="Proteomes" id="UP000828390"/>
    </source>
</evidence>
<accession>A0A9D4R177</accession>
<organism evidence="1 2">
    <name type="scientific">Dreissena polymorpha</name>
    <name type="common">Zebra mussel</name>
    <name type="synonym">Mytilus polymorpha</name>
    <dbReference type="NCBI Taxonomy" id="45954"/>
    <lineage>
        <taxon>Eukaryota</taxon>
        <taxon>Metazoa</taxon>
        <taxon>Spiralia</taxon>
        <taxon>Lophotrochozoa</taxon>
        <taxon>Mollusca</taxon>
        <taxon>Bivalvia</taxon>
        <taxon>Autobranchia</taxon>
        <taxon>Heteroconchia</taxon>
        <taxon>Euheterodonta</taxon>
        <taxon>Imparidentia</taxon>
        <taxon>Neoheterodontei</taxon>
        <taxon>Myida</taxon>
        <taxon>Dreissenoidea</taxon>
        <taxon>Dreissenidae</taxon>
        <taxon>Dreissena</taxon>
    </lineage>
</organism>
<reference evidence="1" key="2">
    <citation type="submission" date="2020-11" db="EMBL/GenBank/DDBJ databases">
        <authorList>
            <person name="McCartney M.A."/>
            <person name="Auch B."/>
            <person name="Kono T."/>
            <person name="Mallez S."/>
            <person name="Becker A."/>
            <person name="Gohl D.M."/>
            <person name="Silverstein K.A.T."/>
            <person name="Koren S."/>
            <person name="Bechman K.B."/>
            <person name="Herman A."/>
            <person name="Abrahante J.E."/>
            <person name="Garbe J."/>
        </authorList>
    </citation>
    <scope>NUCLEOTIDE SEQUENCE</scope>
    <source>
        <strain evidence="1">Duluth1</strain>
        <tissue evidence="1">Whole animal</tissue>
    </source>
</reference>
<dbReference type="AlphaFoldDB" id="A0A9D4R177"/>
<gene>
    <name evidence="1" type="ORF">DPMN_093669</name>
</gene>